<keyword evidence="2" id="KW-0732">Signal</keyword>
<protein>
    <submittedName>
        <fullName evidence="3">Uncharacterized protein</fullName>
    </submittedName>
</protein>
<dbReference type="RefSeq" id="WP_091694860.1">
    <property type="nucleotide sequence ID" value="NZ_FPBF01000004.1"/>
</dbReference>
<dbReference type="Proteomes" id="UP000199673">
    <property type="component" value="Unassembled WGS sequence"/>
</dbReference>
<gene>
    <name evidence="3" type="ORF">SAMN04489724_3034</name>
</gene>
<evidence type="ECO:0000313" key="4">
    <source>
        <dbReference type="Proteomes" id="UP000199673"/>
    </source>
</evidence>
<dbReference type="EMBL" id="FPBF01000004">
    <property type="protein sequence ID" value="SFT96725.1"/>
    <property type="molecule type" value="Genomic_DNA"/>
</dbReference>
<dbReference type="STRING" id="305507.SAMN04489724_3034"/>
<organism evidence="3 4">
    <name type="scientific">Algoriphagus locisalis</name>
    <dbReference type="NCBI Taxonomy" id="305507"/>
    <lineage>
        <taxon>Bacteria</taxon>
        <taxon>Pseudomonadati</taxon>
        <taxon>Bacteroidota</taxon>
        <taxon>Cytophagia</taxon>
        <taxon>Cytophagales</taxon>
        <taxon>Cyclobacteriaceae</taxon>
        <taxon>Algoriphagus</taxon>
    </lineage>
</organism>
<sequence>MNYRLLFILWCWLITSTSFSQQTITLSGEIPLQLTYTGSGTFNKTAIYNSTNGFIIDLAKSIDNISGIPIDFKIDSRGGGHNFLTVKGSNGNIGVGTLNPGYKLDVIGTIRSREIKVEMQGADFVFAENYGLMPLSELEAFVKMNKHLPQIEKASDMEAEGVELGALNSKLLQKIEELTLYVIELKKEIEQIKSSQDK</sequence>
<accession>A0A1I7CBD4</accession>
<feature type="coiled-coil region" evidence="1">
    <location>
        <begin position="168"/>
        <end position="195"/>
    </location>
</feature>
<name>A0A1I7CBD4_9BACT</name>
<dbReference type="AlphaFoldDB" id="A0A1I7CBD4"/>
<keyword evidence="4" id="KW-1185">Reference proteome</keyword>
<evidence type="ECO:0000256" key="1">
    <source>
        <dbReference type="SAM" id="Coils"/>
    </source>
</evidence>
<evidence type="ECO:0000313" key="3">
    <source>
        <dbReference type="EMBL" id="SFT96725.1"/>
    </source>
</evidence>
<proteinExistence type="predicted"/>
<dbReference type="OrthoDB" id="9793307at2"/>
<reference evidence="4" key="1">
    <citation type="submission" date="2016-10" db="EMBL/GenBank/DDBJ databases">
        <authorList>
            <person name="Varghese N."/>
            <person name="Submissions S."/>
        </authorList>
    </citation>
    <scope>NUCLEOTIDE SEQUENCE [LARGE SCALE GENOMIC DNA]</scope>
    <source>
        <strain evidence="4">DSM 23445</strain>
    </source>
</reference>
<evidence type="ECO:0000256" key="2">
    <source>
        <dbReference type="SAM" id="SignalP"/>
    </source>
</evidence>
<feature type="signal peptide" evidence="2">
    <location>
        <begin position="1"/>
        <end position="20"/>
    </location>
</feature>
<feature type="chain" id="PRO_5011665428" evidence="2">
    <location>
        <begin position="21"/>
        <end position="198"/>
    </location>
</feature>
<keyword evidence="1" id="KW-0175">Coiled coil</keyword>